<sequence>MSEIMFNKKRLLSSMAAAVAIALSLSACSAAENDESKGGSGNESVSHSGERFGTADEETAKLGTDAEPGQFPRTIKHANGETEIKEKPERVVVLDMGELDSVLSLGIKPVGMVTSKGANPVPDYLADKVKDVPSVGTIQEVNVEKIAELKPDLIVGSQLRVDDLYGQLSDIAPTVLAIRPGYPWKEDFRLIGDALGEEEKTVDILNDYADTLAQIKEKMPKDTTVSMLRFMPDKIRLYANKSLIGVILRDAGLARPENQDIDELAAEISPESISEADGDYLFYSSYGDPSATGEDKIVESEQFKNLSAVKDGKAFRVSDDLWFLGLGPTGAKKIAEELVEYLDVK</sequence>
<dbReference type="GO" id="GO:1901678">
    <property type="term" value="P:iron coordination entity transport"/>
    <property type="evidence" value="ECO:0007669"/>
    <property type="project" value="UniProtKB-ARBA"/>
</dbReference>
<accession>A0AAP4BZC0</accession>
<evidence type="ECO:0000256" key="3">
    <source>
        <dbReference type="ARBA" id="ARBA00022448"/>
    </source>
</evidence>
<dbReference type="InterPro" id="IPR051313">
    <property type="entry name" value="Bact_iron-sidero_bind"/>
</dbReference>
<feature type="chain" id="PRO_5042913699" evidence="6">
    <location>
        <begin position="31"/>
        <end position="345"/>
    </location>
</feature>
<evidence type="ECO:0000313" key="8">
    <source>
        <dbReference type="EMBL" id="MDK4335951.1"/>
    </source>
</evidence>
<dbReference type="InterPro" id="IPR002491">
    <property type="entry name" value="ABC_transptr_periplasmic_BD"/>
</dbReference>
<dbReference type="EMBL" id="JASNVU010000017">
    <property type="protein sequence ID" value="MDK4335951.1"/>
    <property type="molecule type" value="Genomic_DNA"/>
</dbReference>
<feature type="signal peptide" evidence="6">
    <location>
        <begin position="1"/>
        <end position="30"/>
    </location>
</feature>
<keyword evidence="3" id="KW-0813">Transport</keyword>
<evidence type="ECO:0000256" key="2">
    <source>
        <dbReference type="ARBA" id="ARBA00008814"/>
    </source>
</evidence>
<comment type="similarity">
    <text evidence="2">Belongs to the bacterial solute-binding protein 8 family.</text>
</comment>
<dbReference type="AlphaFoldDB" id="A0AAP4BZC0"/>
<dbReference type="CDD" id="cd01146">
    <property type="entry name" value="FhuD"/>
    <property type="match status" value="1"/>
</dbReference>
<reference evidence="8" key="1">
    <citation type="submission" date="2023-05" db="EMBL/GenBank/DDBJ databases">
        <title>Metabolic capabilities are highly conserved among human nasal-associated Corynebacterium species in pangenomic analyses.</title>
        <authorList>
            <person name="Tran T.H."/>
            <person name="Roberts A.Q."/>
            <person name="Escapa I.F."/>
            <person name="Gao W."/>
            <person name="Conlan S."/>
            <person name="Kong H."/>
            <person name="Segre J.A."/>
            <person name="Kelly M.S."/>
            <person name="Lemon K.P."/>
        </authorList>
    </citation>
    <scope>NUCLEOTIDE SEQUENCE</scope>
    <source>
        <strain evidence="8">KPL2618</strain>
    </source>
</reference>
<evidence type="ECO:0000313" key="9">
    <source>
        <dbReference type="Proteomes" id="UP001230317"/>
    </source>
</evidence>
<feature type="region of interest" description="Disordered" evidence="5">
    <location>
        <begin position="32"/>
        <end position="55"/>
    </location>
</feature>
<keyword evidence="4 6" id="KW-0732">Signal</keyword>
<proteinExistence type="inferred from homology"/>
<name>A0AAP4BZC0_9CORY</name>
<evidence type="ECO:0000256" key="5">
    <source>
        <dbReference type="SAM" id="MobiDB-lite"/>
    </source>
</evidence>
<dbReference type="Gene3D" id="3.40.50.1980">
    <property type="entry name" value="Nitrogenase molybdenum iron protein domain"/>
    <property type="match status" value="2"/>
</dbReference>
<evidence type="ECO:0000256" key="1">
    <source>
        <dbReference type="ARBA" id="ARBA00004196"/>
    </source>
</evidence>
<dbReference type="SUPFAM" id="SSF53807">
    <property type="entry name" value="Helical backbone' metal receptor"/>
    <property type="match status" value="1"/>
</dbReference>
<dbReference type="Pfam" id="PF01497">
    <property type="entry name" value="Peripla_BP_2"/>
    <property type="match status" value="1"/>
</dbReference>
<comment type="subcellular location">
    <subcellularLocation>
        <location evidence="1">Cell envelope</location>
    </subcellularLocation>
</comment>
<dbReference type="Proteomes" id="UP001230317">
    <property type="component" value="Unassembled WGS sequence"/>
</dbReference>
<gene>
    <name evidence="8" type="ORF">QPX58_11125</name>
</gene>
<dbReference type="GO" id="GO:0030288">
    <property type="term" value="C:outer membrane-bounded periplasmic space"/>
    <property type="evidence" value="ECO:0007669"/>
    <property type="project" value="TreeGrafter"/>
</dbReference>
<dbReference type="RefSeq" id="WP_284636971.1">
    <property type="nucleotide sequence ID" value="NZ_JASNVC010000023.1"/>
</dbReference>
<dbReference type="PANTHER" id="PTHR30532:SF21">
    <property type="entry name" value="SIDEROPHORE-BINDING LIPOPROTEIN YFIY-RELATED"/>
    <property type="match status" value="1"/>
</dbReference>
<feature type="domain" description="Fe/B12 periplasmic-binding" evidence="7">
    <location>
        <begin position="90"/>
        <end position="345"/>
    </location>
</feature>
<dbReference type="PROSITE" id="PS50983">
    <property type="entry name" value="FE_B12_PBP"/>
    <property type="match status" value="1"/>
</dbReference>
<comment type="caution">
    <text evidence="8">The sequence shown here is derived from an EMBL/GenBank/DDBJ whole genome shotgun (WGS) entry which is preliminary data.</text>
</comment>
<evidence type="ECO:0000259" key="7">
    <source>
        <dbReference type="PROSITE" id="PS50983"/>
    </source>
</evidence>
<protein>
    <submittedName>
        <fullName evidence="8">Iron-siderophore ABC transporter substrate-binding protein</fullName>
    </submittedName>
</protein>
<organism evidence="8 9">
    <name type="scientific">Corynebacterium accolens</name>
    <dbReference type="NCBI Taxonomy" id="38284"/>
    <lineage>
        <taxon>Bacteria</taxon>
        <taxon>Bacillati</taxon>
        <taxon>Actinomycetota</taxon>
        <taxon>Actinomycetes</taxon>
        <taxon>Mycobacteriales</taxon>
        <taxon>Corynebacteriaceae</taxon>
        <taxon>Corynebacterium</taxon>
    </lineage>
</organism>
<evidence type="ECO:0000256" key="6">
    <source>
        <dbReference type="SAM" id="SignalP"/>
    </source>
</evidence>
<dbReference type="PANTHER" id="PTHR30532">
    <property type="entry name" value="IRON III DICITRATE-BINDING PERIPLASMIC PROTEIN"/>
    <property type="match status" value="1"/>
</dbReference>
<evidence type="ECO:0000256" key="4">
    <source>
        <dbReference type="ARBA" id="ARBA00022729"/>
    </source>
</evidence>